<reference evidence="3" key="1">
    <citation type="journal article" date="2019" name="Int. J. Syst. Evol. Microbiol.">
        <title>The Global Catalogue of Microorganisms (GCM) 10K type strain sequencing project: providing services to taxonomists for standard genome sequencing and annotation.</title>
        <authorList>
            <consortium name="The Broad Institute Genomics Platform"/>
            <consortium name="The Broad Institute Genome Sequencing Center for Infectious Disease"/>
            <person name="Wu L."/>
            <person name="Ma J."/>
        </authorList>
    </citation>
    <scope>NUCLEOTIDE SEQUENCE [LARGE SCALE GENOMIC DNA]</scope>
    <source>
        <strain evidence="3">JCM 4733</strain>
    </source>
</reference>
<protein>
    <submittedName>
        <fullName evidence="2">Uncharacterized protein</fullName>
    </submittedName>
</protein>
<accession>A0ABQ3D278</accession>
<evidence type="ECO:0000313" key="3">
    <source>
        <dbReference type="Proteomes" id="UP000653644"/>
    </source>
</evidence>
<comment type="caution">
    <text evidence="2">The sequence shown here is derived from an EMBL/GenBank/DDBJ whole genome shotgun (WGS) entry which is preliminary data.</text>
</comment>
<name>A0ABQ3D278_9ACTN</name>
<feature type="region of interest" description="Disordered" evidence="1">
    <location>
        <begin position="1"/>
        <end position="77"/>
    </location>
</feature>
<dbReference type="EMBL" id="BMVN01000026">
    <property type="protein sequence ID" value="GHA47766.1"/>
    <property type="molecule type" value="Genomic_DNA"/>
</dbReference>
<sequence>MTRELHGDGLGKGGCRACPRRRGRPPRGPPTGQPGQRVRRRLAHGRDVRTATARDLRPAGRGAGPPDGGDTNWAYSPLAHESLSPGLRTLTDPLTAVHDGSREFGYYLAQRRKGRGNLWDTPVRPADSR</sequence>
<feature type="compositionally biased region" description="Basic and acidic residues" evidence="1">
    <location>
        <begin position="44"/>
        <end position="58"/>
    </location>
</feature>
<gene>
    <name evidence="2" type="ORF">GCM10010345_60300</name>
</gene>
<dbReference type="Proteomes" id="UP000653644">
    <property type="component" value="Unassembled WGS sequence"/>
</dbReference>
<organism evidence="2 3">
    <name type="scientific">Streptomyces canarius</name>
    <dbReference type="NCBI Taxonomy" id="285453"/>
    <lineage>
        <taxon>Bacteria</taxon>
        <taxon>Bacillati</taxon>
        <taxon>Actinomycetota</taxon>
        <taxon>Actinomycetes</taxon>
        <taxon>Kitasatosporales</taxon>
        <taxon>Streptomycetaceae</taxon>
        <taxon>Streptomyces</taxon>
    </lineage>
</organism>
<keyword evidence="3" id="KW-1185">Reference proteome</keyword>
<evidence type="ECO:0000256" key="1">
    <source>
        <dbReference type="SAM" id="MobiDB-lite"/>
    </source>
</evidence>
<proteinExistence type="predicted"/>
<dbReference type="SUPFAM" id="SSF51197">
    <property type="entry name" value="Clavaminate synthase-like"/>
    <property type="match status" value="1"/>
</dbReference>
<evidence type="ECO:0000313" key="2">
    <source>
        <dbReference type="EMBL" id="GHA47766.1"/>
    </source>
</evidence>